<gene>
    <name evidence="8" type="ORF">DGAL_LOCUS7770</name>
</gene>
<proteinExistence type="inferred from homology"/>
<feature type="transmembrane region" description="Helical" evidence="7">
    <location>
        <begin position="289"/>
        <end position="312"/>
    </location>
</feature>
<dbReference type="GO" id="GO:0015279">
    <property type="term" value="F:store-operated calcium channel activity"/>
    <property type="evidence" value="ECO:0007669"/>
    <property type="project" value="TreeGrafter"/>
</dbReference>
<evidence type="ECO:0000256" key="4">
    <source>
        <dbReference type="ARBA" id="ARBA00022989"/>
    </source>
</evidence>
<dbReference type="Pfam" id="PF07856">
    <property type="entry name" value="Orai-1"/>
    <property type="match status" value="1"/>
</dbReference>
<evidence type="ECO:0000313" key="9">
    <source>
        <dbReference type="Proteomes" id="UP000789390"/>
    </source>
</evidence>
<keyword evidence="3 7" id="KW-0812">Transmembrane</keyword>
<dbReference type="OrthoDB" id="61124at2759"/>
<keyword evidence="9" id="KW-1185">Reference proteome</keyword>
<dbReference type="GO" id="GO:0002115">
    <property type="term" value="P:store-operated calcium entry"/>
    <property type="evidence" value="ECO:0007669"/>
    <property type="project" value="TreeGrafter"/>
</dbReference>
<evidence type="ECO:0000256" key="5">
    <source>
        <dbReference type="ARBA" id="ARBA00023136"/>
    </source>
</evidence>
<dbReference type="AlphaFoldDB" id="A0A8J2WF17"/>
<keyword evidence="5 7" id="KW-0472">Membrane</keyword>
<name>A0A8J2WF17_9CRUS</name>
<reference evidence="8" key="1">
    <citation type="submission" date="2021-11" db="EMBL/GenBank/DDBJ databases">
        <authorList>
            <person name="Schell T."/>
        </authorList>
    </citation>
    <scope>NUCLEOTIDE SEQUENCE</scope>
    <source>
        <strain evidence="8">M5</strain>
    </source>
</reference>
<dbReference type="FunFam" id="1.20.140.140:FF:000005">
    <property type="entry name" value="calcium release-activated calcium channel protein 1"/>
    <property type="match status" value="1"/>
</dbReference>
<feature type="transmembrane region" description="Helical" evidence="7">
    <location>
        <begin position="257"/>
        <end position="283"/>
    </location>
</feature>
<sequence>MNTTPGNYCDSTDGTVYDQDSGGVTSTVLSSPLHYFSPAVRQAAFNSRSSSNSSMGSFHRHLNDADHQQQSRPSTPLSIAPAESIAGDSGISRSWTPKTQSSVLQHLHKHASTFGLDVASLNPTPTYNEIEKVDEKKMSNQGDSIHHQGPAFLSWRKLHLSKAKLKAASNTSALLAGFAMVAVVEIQLNNNNPGGEQLPKPLLYSFAICTTMLVAVHMLALLISTCILPNMEAISNLHILSLVNESPHEKMHMYIELAWGCSTVLGILLFMVEVAILCWIQFYSVLKEAAYVATAILVPFVILFIWFAIIFYRNLVAHTYETRKCGIQELEELKHVLEMGDELTTREIRNGQLVNII</sequence>
<comment type="caution">
    <text evidence="8">The sequence shown here is derived from an EMBL/GenBank/DDBJ whole genome shotgun (WGS) entry which is preliminary data.</text>
</comment>
<dbReference type="PANTHER" id="PTHR31501">
    <property type="entry name" value="CALCIUM RELEASE-ACTIVATED CALCIUM CHANNEL PROTEIN 1"/>
    <property type="match status" value="1"/>
</dbReference>
<dbReference type="EMBL" id="CAKKLH010000157">
    <property type="protein sequence ID" value="CAH0104841.1"/>
    <property type="molecule type" value="Genomic_DNA"/>
</dbReference>
<evidence type="ECO:0008006" key="10">
    <source>
        <dbReference type="Google" id="ProtNLM"/>
    </source>
</evidence>
<evidence type="ECO:0000256" key="7">
    <source>
        <dbReference type="SAM" id="Phobius"/>
    </source>
</evidence>
<evidence type="ECO:0000256" key="1">
    <source>
        <dbReference type="ARBA" id="ARBA00004141"/>
    </source>
</evidence>
<organism evidence="8 9">
    <name type="scientific">Daphnia galeata</name>
    <dbReference type="NCBI Taxonomy" id="27404"/>
    <lineage>
        <taxon>Eukaryota</taxon>
        <taxon>Metazoa</taxon>
        <taxon>Ecdysozoa</taxon>
        <taxon>Arthropoda</taxon>
        <taxon>Crustacea</taxon>
        <taxon>Branchiopoda</taxon>
        <taxon>Diplostraca</taxon>
        <taxon>Cladocera</taxon>
        <taxon>Anomopoda</taxon>
        <taxon>Daphniidae</taxon>
        <taxon>Daphnia</taxon>
    </lineage>
</organism>
<comment type="similarity">
    <text evidence="2">Belongs to the Orai family.</text>
</comment>
<accession>A0A8J2WF17</accession>
<feature type="transmembrane region" description="Helical" evidence="7">
    <location>
        <begin position="204"/>
        <end position="228"/>
    </location>
</feature>
<feature type="compositionally biased region" description="Low complexity" evidence="6">
    <location>
        <begin position="47"/>
        <end position="57"/>
    </location>
</feature>
<dbReference type="InterPro" id="IPR012446">
    <property type="entry name" value="CRAC_channel"/>
</dbReference>
<evidence type="ECO:0000256" key="6">
    <source>
        <dbReference type="SAM" id="MobiDB-lite"/>
    </source>
</evidence>
<feature type="compositionally biased region" description="Polar residues" evidence="6">
    <location>
        <begin position="1"/>
        <end position="14"/>
    </location>
</feature>
<feature type="region of interest" description="Disordered" evidence="6">
    <location>
        <begin position="1"/>
        <end position="21"/>
    </location>
</feature>
<feature type="region of interest" description="Disordered" evidence="6">
    <location>
        <begin position="47"/>
        <end position="82"/>
    </location>
</feature>
<keyword evidence="4 7" id="KW-1133">Transmembrane helix</keyword>
<dbReference type="Proteomes" id="UP000789390">
    <property type="component" value="Unassembled WGS sequence"/>
</dbReference>
<dbReference type="Gene3D" id="1.20.140.140">
    <property type="entry name" value="Calcium release-activated calcium channel protein Orai"/>
    <property type="match status" value="1"/>
</dbReference>
<evidence type="ECO:0000313" key="8">
    <source>
        <dbReference type="EMBL" id="CAH0104841.1"/>
    </source>
</evidence>
<protein>
    <recommendedName>
        <fullName evidence="10">Calcium release-activated calcium channel protein 1</fullName>
    </recommendedName>
</protein>
<evidence type="ECO:0000256" key="2">
    <source>
        <dbReference type="ARBA" id="ARBA00008062"/>
    </source>
</evidence>
<evidence type="ECO:0000256" key="3">
    <source>
        <dbReference type="ARBA" id="ARBA00022692"/>
    </source>
</evidence>
<dbReference type="GO" id="GO:0016020">
    <property type="term" value="C:membrane"/>
    <property type="evidence" value="ECO:0007669"/>
    <property type="project" value="UniProtKB-SubCell"/>
</dbReference>
<dbReference type="InterPro" id="IPR038350">
    <property type="entry name" value="Orai_sf"/>
</dbReference>
<dbReference type="PANTHER" id="PTHR31501:SF7">
    <property type="entry name" value="CALCIUM RELEASE-ACTIVATED CALCIUM CHANNEL PROTEIN 1"/>
    <property type="match status" value="1"/>
</dbReference>
<comment type="subcellular location">
    <subcellularLocation>
        <location evidence="1">Membrane</location>
        <topology evidence="1">Multi-pass membrane protein</topology>
    </subcellularLocation>
</comment>
<feature type="transmembrane region" description="Helical" evidence="7">
    <location>
        <begin position="165"/>
        <end position="184"/>
    </location>
</feature>